<sequence length="133" mass="15380">MSPGYVAGYVVYYIIFISLSITRLLTGIHHTDDCPIERYIPIYLIVSGAVSCRRLSSSFQTDPTRLVSSGNVWVFRTQYHVQYDDPIVKRSTRCERSLFSYAYWTIIIIYTCIACTWSVKLLIRRCKSNKDSS</sequence>
<proteinExistence type="predicted"/>
<dbReference type="AlphaFoldDB" id="A0A813TU27"/>
<comment type="caution">
    <text evidence="2">The sequence shown here is derived from an EMBL/GenBank/DDBJ whole genome shotgun (WGS) entry which is preliminary data.</text>
</comment>
<evidence type="ECO:0000256" key="1">
    <source>
        <dbReference type="SAM" id="Phobius"/>
    </source>
</evidence>
<evidence type="ECO:0000313" key="2">
    <source>
        <dbReference type="EMBL" id="CAF0816252.1"/>
    </source>
</evidence>
<dbReference type="PANTHER" id="PTHR33444">
    <property type="entry name" value="SI:DKEY-19B23.12-RELATED"/>
    <property type="match status" value="1"/>
</dbReference>
<evidence type="ECO:0000313" key="3">
    <source>
        <dbReference type="Proteomes" id="UP000663828"/>
    </source>
</evidence>
<dbReference type="InterPro" id="IPR040350">
    <property type="entry name" value="TMEM272"/>
</dbReference>
<dbReference type="Proteomes" id="UP000663828">
    <property type="component" value="Unassembled WGS sequence"/>
</dbReference>
<keyword evidence="1" id="KW-0472">Membrane</keyword>
<keyword evidence="1" id="KW-0812">Transmembrane</keyword>
<accession>A0A813TU27</accession>
<reference evidence="2" key="1">
    <citation type="submission" date="2021-02" db="EMBL/GenBank/DDBJ databases">
        <authorList>
            <person name="Nowell W R."/>
        </authorList>
    </citation>
    <scope>NUCLEOTIDE SEQUENCE</scope>
</reference>
<keyword evidence="1" id="KW-1133">Transmembrane helix</keyword>
<dbReference type="EMBL" id="CAJNOR010000145">
    <property type="protein sequence ID" value="CAF0816252.1"/>
    <property type="molecule type" value="Genomic_DNA"/>
</dbReference>
<gene>
    <name evidence="2" type="ORF">XAT740_LOCUS3725</name>
</gene>
<organism evidence="2 3">
    <name type="scientific">Adineta ricciae</name>
    <name type="common">Rotifer</name>
    <dbReference type="NCBI Taxonomy" id="249248"/>
    <lineage>
        <taxon>Eukaryota</taxon>
        <taxon>Metazoa</taxon>
        <taxon>Spiralia</taxon>
        <taxon>Gnathifera</taxon>
        <taxon>Rotifera</taxon>
        <taxon>Eurotatoria</taxon>
        <taxon>Bdelloidea</taxon>
        <taxon>Adinetida</taxon>
        <taxon>Adinetidae</taxon>
        <taxon>Adineta</taxon>
    </lineage>
</organism>
<protein>
    <submittedName>
        <fullName evidence="2">Uncharacterized protein</fullName>
    </submittedName>
</protein>
<keyword evidence="3" id="KW-1185">Reference proteome</keyword>
<feature type="transmembrane region" description="Helical" evidence="1">
    <location>
        <begin position="6"/>
        <end position="26"/>
    </location>
</feature>
<dbReference type="PANTHER" id="PTHR33444:SF7">
    <property type="entry name" value="TRANSMEMBRANE PROTEIN 272"/>
    <property type="match status" value="1"/>
</dbReference>
<name>A0A813TU27_ADIRI</name>
<feature type="transmembrane region" description="Helical" evidence="1">
    <location>
        <begin position="101"/>
        <end position="123"/>
    </location>
</feature>